<dbReference type="OrthoDB" id="9983919at2759"/>
<dbReference type="InterPro" id="IPR012312">
    <property type="entry name" value="Hemerythrin-like"/>
</dbReference>
<organism evidence="4 5">
    <name type="scientific">Penicillium brasilianum</name>
    <dbReference type="NCBI Taxonomy" id="104259"/>
    <lineage>
        <taxon>Eukaryota</taxon>
        <taxon>Fungi</taxon>
        <taxon>Dikarya</taxon>
        <taxon>Ascomycota</taxon>
        <taxon>Pezizomycotina</taxon>
        <taxon>Eurotiomycetes</taxon>
        <taxon>Eurotiomycetidae</taxon>
        <taxon>Eurotiales</taxon>
        <taxon>Aspergillaceae</taxon>
        <taxon>Penicillium</taxon>
    </lineage>
</organism>
<evidence type="ECO:0000256" key="2">
    <source>
        <dbReference type="SAM" id="MobiDB-lite"/>
    </source>
</evidence>
<dbReference type="AlphaFoldDB" id="A0A0F7THA8"/>
<proteinExistence type="predicted"/>
<feature type="compositionally biased region" description="Polar residues" evidence="2">
    <location>
        <begin position="1"/>
        <end position="18"/>
    </location>
</feature>
<keyword evidence="1" id="KW-0175">Coiled coil</keyword>
<gene>
    <name evidence="4" type="ORF">PMG11_02383</name>
</gene>
<feature type="region of interest" description="Disordered" evidence="2">
    <location>
        <begin position="1"/>
        <end position="31"/>
    </location>
</feature>
<dbReference type="STRING" id="104259.A0A0F7THA8"/>
<dbReference type="EMBL" id="CDHK01000002">
    <property type="protein sequence ID" value="CEJ56164.1"/>
    <property type="molecule type" value="Genomic_DNA"/>
</dbReference>
<dbReference type="Proteomes" id="UP000042958">
    <property type="component" value="Unassembled WGS sequence"/>
</dbReference>
<dbReference type="Pfam" id="PF01814">
    <property type="entry name" value="Hemerythrin"/>
    <property type="match status" value="1"/>
</dbReference>
<evidence type="ECO:0000256" key="1">
    <source>
        <dbReference type="SAM" id="Coils"/>
    </source>
</evidence>
<dbReference type="Gene3D" id="1.20.120.520">
    <property type="entry name" value="nmb1532 protein domain like"/>
    <property type="match status" value="1"/>
</dbReference>
<evidence type="ECO:0000259" key="3">
    <source>
        <dbReference type="Pfam" id="PF01814"/>
    </source>
</evidence>
<accession>A0A0F7THA8</accession>
<dbReference type="PANTHER" id="PTHR35585">
    <property type="entry name" value="HHE DOMAIN PROTEIN (AFU_ORTHOLOGUE AFUA_4G00730)"/>
    <property type="match status" value="1"/>
</dbReference>
<protein>
    <recommendedName>
        <fullName evidence="3">Hemerythrin-like domain-containing protein</fullName>
    </recommendedName>
</protein>
<evidence type="ECO:0000313" key="5">
    <source>
        <dbReference type="Proteomes" id="UP000042958"/>
    </source>
</evidence>
<feature type="domain" description="Hemerythrin-like" evidence="3">
    <location>
        <begin position="46"/>
        <end position="155"/>
    </location>
</feature>
<evidence type="ECO:0000313" key="4">
    <source>
        <dbReference type="EMBL" id="CEJ56164.1"/>
    </source>
</evidence>
<name>A0A0F7THA8_PENBI</name>
<dbReference type="PANTHER" id="PTHR35585:SF3">
    <property type="entry name" value="HEMERYTHRIN-LIKE DOMAIN-CONTAINING PROTEIN"/>
    <property type="match status" value="1"/>
</dbReference>
<reference evidence="5" key="1">
    <citation type="journal article" date="2015" name="Genome Announc.">
        <title>Draft genome sequence of the fungus Penicillium brasilianum MG11.</title>
        <authorList>
            <person name="Horn F."/>
            <person name="Linde J."/>
            <person name="Mattern D.J."/>
            <person name="Walther G."/>
            <person name="Guthke R."/>
            <person name="Brakhage A.A."/>
            <person name="Valiante V."/>
        </authorList>
    </citation>
    <scope>NUCLEOTIDE SEQUENCE [LARGE SCALE GENOMIC DNA]</scope>
    <source>
        <strain evidence="5">MG11</strain>
    </source>
</reference>
<feature type="coiled-coil region" evidence="1">
    <location>
        <begin position="136"/>
        <end position="171"/>
    </location>
</feature>
<sequence>MPRSSSDTATSSGPNQQPFFRGNVGPPLRTFTDAAGAPAAHIRILPAIQHDHHELEAHVHKILQSTDPDEQTRYQNQFIWELARHTIGEELVVYPAIAKHVKNGQALADKNRSDHQDLKQQLKKFQGLSATDPKFKPALKEILEDLERHIEQEEGQDLVTLEEELSRAESEALSRSLDRTKLFVPSRSHPTAPDKPPFETAMGLLTAPIDMVADLFRKWPQPEKDEAKGSKTSIVQ</sequence>
<keyword evidence="5" id="KW-1185">Reference proteome</keyword>